<dbReference type="Gene3D" id="3.30.200.20">
    <property type="entry name" value="Phosphorylase Kinase, domain 1"/>
    <property type="match status" value="1"/>
</dbReference>
<accession>A0A665THT1</accession>
<evidence type="ECO:0000313" key="2">
    <source>
        <dbReference type="Proteomes" id="UP000472264"/>
    </source>
</evidence>
<reference evidence="1" key="3">
    <citation type="submission" date="2025-09" db="UniProtKB">
        <authorList>
            <consortium name="Ensembl"/>
        </authorList>
    </citation>
    <scope>IDENTIFICATION</scope>
</reference>
<reference evidence="1" key="1">
    <citation type="submission" date="2021-04" db="EMBL/GenBank/DDBJ databases">
        <authorList>
            <consortium name="Wellcome Sanger Institute Data Sharing"/>
        </authorList>
    </citation>
    <scope>NUCLEOTIDE SEQUENCE [LARGE SCALE GENOMIC DNA]</scope>
</reference>
<keyword evidence="2" id="KW-1185">Reference proteome</keyword>
<dbReference type="InterPro" id="IPR011009">
    <property type="entry name" value="Kinase-like_dom_sf"/>
</dbReference>
<reference evidence="1" key="2">
    <citation type="submission" date="2025-08" db="UniProtKB">
        <authorList>
            <consortium name="Ensembl"/>
        </authorList>
    </citation>
    <scope>IDENTIFICATION</scope>
</reference>
<protein>
    <recommendedName>
        <fullName evidence="3">Protein kinase domain-containing protein</fullName>
    </recommendedName>
</protein>
<evidence type="ECO:0008006" key="3">
    <source>
        <dbReference type="Google" id="ProtNLM"/>
    </source>
</evidence>
<evidence type="ECO:0000313" key="1">
    <source>
        <dbReference type="Ensembl" id="ENSENLP00000002151.1"/>
    </source>
</evidence>
<sequence length="66" mass="7364">MSAGIQVEIGDLLQSNTTCYEVLDFNGEGCFGKVAKCLDLITSELVAVKIHKENRNNNIEWEHLLV</sequence>
<dbReference type="SUPFAM" id="SSF56112">
    <property type="entry name" value="Protein kinase-like (PK-like)"/>
    <property type="match status" value="1"/>
</dbReference>
<proteinExistence type="predicted"/>
<dbReference type="InParanoid" id="A0A665THT1"/>
<dbReference type="Ensembl" id="ENSENLT00000002326.1">
    <property type="protein sequence ID" value="ENSENLP00000002151.1"/>
    <property type="gene ID" value="ENSENLG00000001147.1"/>
</dbReference>
<name>A0A665THT1_ECHNA</name>
<organism evidence="1 2">
    <name type="scientific">Echeneis naucrates</name>
    <name type="common">Live sharksucker</name>
    <dbReference type="NCBI Taxonomy" id="173247"/>
    <lineage>
        <taxon>Eukaryota</taxon>
        <taxon>Metazoa</taxon>
        <taxon>Chordata</taxon>
        <taxon>Craniata</taxon>
        <taxon>Vertebrata</taxon>
        <taxon>Euteleostomi</taxon>
        <taxon>Actinopterygii</taxon>
        <taxon>Neopterygii</taxon>
        <taxon>Teleostei</taxon>
        <taxon>Neoteleostei</taxon>
        <taxon>Acanthomorphata</taxon>
        <taxon>Carangaria</taxon>
        <taxon>Carangiformes</taxon>
        <taxon>Echeneidae</taxon>
        <taxon>Echeneis</taxon>
    </lineage>
</organism>
<dbReference type="AlphaFoldDB" id="A0A665THT1"/>
<dbReference type="Proteomes" id="UP000472264">
    <property type="component" value="Chromosome 4"/>
</dbReference>